<reference evidence="3 4" key="1">
    <citation type="submission" date="2017-06" db="EMBL/GenBank/DDBJ databases">
        <title>A platform for efficient transgenesis in Macrostomum lignano, a flatworm model organism for stem cell research.</title>
        <authorList>
            <person name="Berezikov E."/>
        </authorList>
    </citation>
    <scope>NUCLEOTIDE SEQUENCE [LARGE SCALE GENOMIC DNA]</scope>
    <source>
        <strain evidence="3">DV1</strain>
        <tissue evidence="3">Whole organism</tissue>
    </source>
</reference>
<evidence type="ECO:0000313" key="3">
    <source>
        <dbReference type="EMBL" id="PAA92118.1"/>
    </source>
</evidence>
<keyword evidence="1" id="KW-0732">Signal</keyword>
<dbReference type="EMBL" id="NIVC01000061">
    <property type="protein sequence ID" value="PAA92118.1"/>
    <property type="molecule type" value="Genomic_DNA"/>
</dbReference>
<organism evidence="3 4">
    <name type="scientific">Macrostomum lignano</name>
    <dbReference type="NCBI Taxonomy" id="282301"/>
    <lineage>
        <taxon>Eukaryota</taxon>
        <taxon>Metazoa</taxon>
        <taxon>Spiralia</taxon>
        <taxon>Lophotrochozoa</taxon>
        <taxon>Platyhelminthes</taxon>
        <taxon>Rhabditophora</taxon>
        <taxon>Macrostomorpha</taxon>
        <taxon>Macrostomida</taxon>
        <taxon>Macrostomidae</taxon>
        <taxon>Macrostomum</taxon>
    </lineage>
</organism>
<name>A0A267H1G4_9PLAT</name>
<evidence type="ECO:0000256" key="1">
    <source>
        <dbReference type="SAM" id="SignalP"/>
    </source>
</evidence>
<accession>A0A267H1G4</accession>
<protein>
    <submittedName>
        <fullName evidence="3">Uncharacterized protein</fullName>
    </submittedName>
</protein>
<comment type="caution">
    <text evidence="3">The sequence shown here is derived from an EMBL/GenBank/DDBJ whole genome shotgun (WGS) entry which is preliminary data.</text>
</comment>
<dbReference type="Proteomes" id="UP000215902">
    <property type="component" value="Unassembled WGS sequence"/>
</dbReference>
<gene>
    <name evidence="2" type="ORF">BOX15_Mlig003387g1</name>
    <name evidence="3" type="ORF">BOX15_Mlig003387g3</name>
</gene>
<keyword evidence="4" id="KW-1185">Reference proteome</keyword>
<sequence length="98" mass="10492">MIFNSYYCLLMLRRGGSGSTCVTPIVAVTVLCLLCGDAAACGATNRCGLEGEACYLFYGYSSYGGINYNSKCCDGLKCVELKCHSKPRPDQNPGLVEI</sequence>
<dbReference type="EMBL" id="NIVC01001405">
    <property type="protein sequence ID" value="PAA68294.1"/>
    <property type="molecule type" value="Genomic_DNA"/>
</dbReference>
<proteinExistence type="predicted"/>
<feature type="chain" id="PRO_5011916241" evidence="1">
    <location>
        <begin position="41"/>
        <end position="98"/>
    </location>
</feature>
<dbReference type="AlphaFoldDB" id="A0A267H1G4"/>
<evidence type="ECO:0000313" key="4">
    <source>
        <dbReference type="Proteomes" id="UP000215902"/>
    </source>
</evidence>
<evidence type="ECO:0000313" key="2">
    <source>
        <dbReference type="EMBL" id="PAA68294.1"/>
    </source>
</evidence>
<feature type="signal peptide" evidence="1">
    <location>
        <begin position="1"/>
        <end position="40"/>
    </location>
</feature>